<dbReference type="RefSeq" id="XP_053587321.1">
    <property type="nucleotide sequence ID" value="XM_053727744.1"/>
</dbReference>
<name>A0A6A5H2N0_CAERE</name>
<dbReference type="Proteomes" id="UP000483820">
    <property type="component" value="Chromosome III"/>
</dbReference>
<proteinExistence type="predicted"/>
<dbReference type="KEGG" id="crq:GCK72_010207"/>
<dbReference type="EMBL" id="WUAV01000003">
    <property type="protein sequence ID" value="KAF1761948.1"/>
    <property type="molecule type" value="Genomic_DNA"/>
</dbReference>
<sequence length="128" mass="13564">MDLVKFLVFEEFVLKSERLLFALRPFLEIEIHYNIVPGIPYQLTSLTEFVGGGTGTVFPVIIGDGAAGWARDGAGELTDTGVEGTGVVVDRPAATELYGIPGGGGAVEAEFKYLMSVFASSPLSLSHP</sequence>
<dbReference type="AlphaFoldDB" id="A0A6A5H2N0"/>
<reference evidence="1 2" key="1">
    <citation type="submission" date="2019-12" db="EMBL/GenBank/DDBJ databases">
        <title>Chromosome-level assembly of the Caenorhabditis remanei genome.</title>
        <authorList>
            <person name="Teterina A.A."/>
            <person name="Willis J.H."/>
            <person name="Phillips P.C."/>
        </authorList>
    </citation>
    <scope>NUCLEOTIDE SEQUENCE [LARGE SCALE GENOMIC DNA]</scope>
    <source>
        <strain evidence="1 2">PX506</strain>
        <tissue evidence="1">Whole organism</tissue>
    </source>
</reference>
<comment type="caution">
    <text evidence="1">The sequence shown here is derived from an EMBL/GenBank/DDBJ whole genome shotgun (WGS) entry which is preliminary data.</text>
</comment>
<evidence type="ECO:0000313" key="1">
    <source>
        <dbReference type="EMBL" id="KAF1761948.1"/>
    </source>
</evidence>
<gene>
    <name evidence="1" type="ORF">GCK72_010207</name>
</gene>
<dbReference type="GeneID" id="78774965"/>
<accession>A0A6A5H2N0</accession>
<dbReference type="CTD" id="78774965"/>
<protein>
    <submittedName>
        <fullName evidence="1">Uncharacterized protein</fullName>
    </submittedName>
</protein>
<organism evidence="1 2">
    <name type="scientific">Caenorhabditis remanei</name>
    <name type="common">Caenorhabditis vulgaris</name>
    <dbReference type="NCBI Taxonomy" id="31234"/>
    <lineage>
        <taxon>Eukaryota</taxon>
        <taxon>Metazoa</taxon>
        <taxon>Ecdysozoa</taxon>
        <taxon>Nematoda</taxon>
        <taxon>Chromadorea</taxon>
        <taxon>Rhabditida</taxon>
        <taxon>Rhabditina</taxon>
        <taxon>Rhabditomorpha</taxon>
        <taxon>Rhabditoidea</taxon>
        <taxon>Rhabditidae</taxon>
        <taxon>Peloderinae</taxon>
        <taxon>Caenorhabditis</taxon>
    </lineage>
</organism>
<evidence type="ECO:0000313" key="2">
    <source>
        <dbReference type="Proteomes" id="UP000483820"/>
    </source>
</evidence>